<dbReference type="InterPro" id="IPR001374">
    <property type="entry name" value="R3H_dom"/>
</dbReference>
<dbReference type="SUPFAM" id="SSF82708">
    <property type="entry name" value="R3H domain"/>
    <property type="match status" value="1"/>
</dbReference>
<dbReference type="Pfam" id="PF01424">
    <property type="entry name" value="R3H"/>
    <property type="match status" value="1"/>
</dbReference>
<dbReference type="GO" id="GO:0003676">
    <property type="term" value="F:nucleic acid binding"/>
    <property type="evidence" value="ECO:0007669"/>
    <property type="project" value="UniProtKB-UniRule"/>
</dbReference>
<accession>A0A199VEY4</accession>
<gene>
    <name evidence="4" type="ORF">ACMD2_11556</name>
</gene>
<feature type="domain" description="R3H" evidence="3">
    <location>
        <begin position="23"/>
        <end position="88"/>
    </location>
</feature>
<proteinExistence type="predicted"/>
<dbReference type="AlphaFoldDB" id="A0A199VEY4"/>
<protein>
    <submittedName>
        <fullName evidence="4">R3H domain-containing protein 2</fullName>
    </submittedName>
</protein>
<feature type="compositionally biased region" description="Basic and acidic residues" evidence="2">
    <location>
        <begin position="304"/>
        <end position="316"/>
    </location>
</feature>
<dbReference type="PANTHER" id="PTHR15672:SF25">
    <property type="entry name" value="OS01G0100600 PROTEIN"/>
    <property type="match status" value="1"/>
</dbReference>
<evidence type="ECO:0000313" key="4">
    <source>
        <dbReference type="EMBL" id="OAY75335.1"/>
    </source>
</evidence>
<dbReference type="PANTHER" id="PTHR15672">
    <property type="entry name" value="CAMP-REGULATED PHOSPHOPROTEIN 21 RELATED R3H DOMAIN CONTAINING PROTEIN"/>
    <property type="match status" value="1"/>
</dbReference>
<feature type="region of interest" description="Disordered" evidence="2">
    <location>
        <begin position="297"/>
        <end position="316"/>
    </location>
</feature>
<evidence type="ECO:0000259" key="3">
    <source>
        <dbReference type="PROSITE" id="PS51061"/>
    </source>
</evidence>
<dbReference type="InterPro" id="IPR024771">
    <property type="entry name" value="SUZ"/>
</dbReference>
<dbReference type="Gene3D" id="3.30.1370.50">
    <property type="entry name" value="R3H-like domain"/>
    <property type="match status" value="1"/>
</dbReference>
<dbReference type="SMART" id="SM00393">
    <property type="entry name" value="R3H"/>
    <property type="match status" value="1"/>
</dbReference>
<dbReference type="InterPro" id="IPR036867">
    <property type="entry name" value="R3H_dom_sf"/>
</dbReference>
<evidence type="ECO:0000256" key="2">
    <source>
        <dbReference type="SAM" id="MobiDB-lite"/>
    </source>
</evidence>
<dbReference type="PROSITE" id="PS51061">
    <property type="entry name" value="R3H"/>
    <property type="match status" value="1"/>
</dbReference>
<dbReference type="EMBL" id="LSRQ01002121">
    <property type="protein sequence ID" value="OAY75335.1"/>
    <property type="molecule type" value="Genomic_DNA"/>
</dbReference>
<evidence type="ECO:0000313" key="5">
    <source>
        <dbReference type="Proteomes" id="UP000092600"/>
    </source>
</evidence>
<dbReference type="InterPro" id="IPR051937">
    <property type="entry name" value="R3H_domain_containing"/>
</dbReference>
<dbReference type="CDD" id="cd02642">
    <property type="entry name" value="R3H_encore_like"/>
    <property type="match status" value="1"/>
</dbReference>
<keyword evidence="1" id="KW-0597">Phosphoprotein</keyword>
<dbReference type="Pfam" id="PF12752">
    <property type="entry name" value="SUZ"/>
    <property type="match status" value="1"/>
</dbReference>
<dbReference type="STRING" id="4615.A0A199VEY4"/>
<organism evidence="4 5">
    <name type="scientific">Ananas comosus</name>
    <name type="common">Pineapple</name>
    <name type="synonym">Ananas ananas</name>
    <dbReference type="NCBI Taxonomy" id="4615"/>
    <lineage>
        <taxon>Eukaryota</taxon>
        <taxon>Viridiplantae</taxon>
        <taxon>Streptophyta</taxon>
        <taxon>Embryophyta</taxon>
        <taxon>Tracheophyta</taxon>
        <taxon>Spermatophyta</taxon>
        <taxon>Magnoliopsida</taxon>
        <taxon>Liliopsida</taxon>
        <taxon>Poales</taxon>
        <taxon>Bromeliaceae</taxon>
        <taxon>Bromelioideae</taxon>
        <taxon>Ananas</taxon>
    </lineage>
</organism>
<reference evidence="4 5" key="1">
    <citation type="journal article" date="2016" name="DNA Res.">
        <title>The draft genome of MD-2 pineapple using hybrid error correction of long reads.</title>
        <authorList>
            <person name="Redwan R.M."/>
            <person name="Saidin A."/>
            <person name="Kumar S.V."/>
        </authorList>
    </citation>
    <scope>NUCLEOTIDE SEQUENCE [LARGE SCALE GENOMIC DNA]</scope>
    <source>
        <strain evidence="5">cv. MD2</strain>
        <tissue evidence="4">Leaf</tissue>
    </source>
</reference>
<feature type="region of interest" description="Disordered" evidence="2">
    <location>
        <begin position="201"/>
        <end position="276"/>
    </location>
</feature>
<name>A0A199VEY4_ANACO</name>
<sequence>MAMTQFAMVEELASLIKDNLYSKHLILSTEEALINFLRDDASVEGILELNPTSPYHRLLLHRLADIYGFAHESVGEGDDRHLVLQRCPETAIPSVLVSDILWQYDDRESPTSSLQMLRRDDDLVVKPMQSLSLSTRLEERETAYREARNRIFALHNSEEKDDGIVPKTRKVPVVARRMIAHALGQRIPSPDEKFSSTKFEENVAGDGNEKSASPSGKSSSRDIKLSHKPSSGSTSRNGGGSLEKKGSGDTPKSSKSKSNSIGKESNGRAVGAENMQKEQIGAAKRIFVHALGLPSGVSASAAKVVDERDRALRRET</sequence>
<evidence type="ECO:0000256" key="1">
    <source>
        <dbReference type="ARBA" id="ARBA00022553"/>
    </source>
</evidence>
<dbReference type="Proteomes" id="UP000092600">
    <property type="component" value="Unassembled WGS sequence"/>
</dbReference>
<comment type="caution">
    <text evidence="4">The sequence shown here is derived from an EMBL/GenBank/DDBJ whole genome shotgun (WGS) entry which is preliminary data.</text>
</comment>